<dbReference type="SUPFAM" id="SSF56349">
    <property type="entry name" value="DNA breaking-rejoining enzymes"/>
    <property type="match status" value="1"/>
</dbReference>
<dbReference type="GeneID" id="90762902"/>
<dbReference type="InterPro" id="IPR011010">
    <property type="entry name" value="DNA_brk_join_enz"/>
</dbReference>
<name>A0ABX6L0U7_9GAMM</name>
<evidence type="ECO:0000313" key="4">
    <source>
        <dbReference type="Proteomes" id="UP000502681"/>
    </source>
</evidence>
<dbReference type="Gene3D" id="1.10.443.10">
    <property type="entry name" value="Intergrase catalytic core"/>
    <property type="match status" value="1"/>
</dbReference>
<evidence type="ECO:0000256" key="1">
    <source>
        <dbReference type="ARBA" id="ARBA00023172"/>
    </source>
</evidence>
<reference evidence="3 4" key="1">
    <citation type="submission" date="2019-04" db="EMBL/GenBank/DDBJ databases">
        <title>Whole Genome Sequencing of Pectobacterium punjabense SS95.</title>
        <authorList>
            <person name="Sarfraz S."/>
            <person name="Oulghazi S."/>
            <person name="Roques C."/>
            <person name="Vandecasteele C."/>
            <person name="Faure D."/>
        </authorList>
    </citation>
    <scope>NUCLEOTIDE SEQUENCE [LARGE SCALE GENOMIC DNA]</scope>
    <source>
        <strain evidence="3 4">SS95</strain>
    </source>
</reference>
<gene>
    <name evidence="3" type="ORF">E2566_08110</name>
</gene>
<evidence type="ECO:0000259" key="2">
    <source>
        <dbReference type="PROSITE" id="PS51898"/>
    </source>
</evidence>
<keyword evidence="4" id="KW-1185">Reference proteome</keyword>
<organism evidence="3 4">
    <name type="scientific">Pectobacterium punjabense</name>
    <dbReference type="NCBI Taxonomy" id="2108399"/>
    <lineage>
        <taxon>Bacteria</taxon>
        <taxon>Pseudomonadati</taxon>
        <taxon>Pseudomonadota</taxon>
        <taxon>Gammaproteobacteria</taxon>
        <taxon>Enterobacterales</taxon>
        <taxon>Pectobacteriaceae</taxon>
        <taxon>Pectobacterium</taxon>
    </lineage>
</organism>
<protein>
    <submittedName>
        <fullName evidence="3">Site-specific integrase</fullName>
    </submittedName>
</protein>
<dbReference type="PROSITE" id="PS51898">
    <property type="entry name" value="TYR_RECOMBINASE"/>
    <property type="match status" value="1"/>
</dbReference>
<dbReference type="InterPro" id="IPR013762">
    <property type="entry name" value="Integrase-like_cat_sf"/>
</dbReference>
<dbReference type="RefSeq" id="WP_107169406.1">
    <property type="nucleotide sequence ID" value="NZ_CP038498.1"/>
</dbReference>
<feature type="domain" description="Tyr recombinase" evidence="2">
    <location>
        <begin position="153"/>
        <end position="380"/>
    </location>
</feature>
<evidence type="ECO:0000313" key="3">
    <source>
        <dbReference type="EMBL" id="QJA19884.1"/>
    </source>
</evidence>
<dbReference type="Proteomes" id="UP000502681">
    <property type="component" value="Chromosome"/>
</dbReference>
<dbReference type="EMBL" id="CP038498">
    <property type="protein sequence ID" value="QJA19884.1"/>
    <property type="molecule type" value="Genomic_DNA"/>
</dbReference>
<accession>A0ABX6L0U7</accession>
<proteinExistence type="predicted"/>
<sequence length="436" mass="50785">MEIKYIENETVFLARMSGYSFKLSDRKWQLGKETCVYPYKVVEKMPERMKLSYLKTLAYYASEYSPSYIESINYLFNEWFGIMTIKTIDDKAVYQLNVHLGSTKNYKLNTIKAFIAKWKAFNYPGVEASALRMMERIKIIPKKTGEAVKRRDPNAGPLTETEFNTILKIVGKNYRENKIDCYLYCYIVLLAKTGRRPVQLISLKAKDLIKDEKGHFLNIPRVKQRKNFRTEFSLKMIDSQLYENLLILINENQSFVEAQLGAEVSYLRDELPIFLDVKKMAEIKGVDNFSSYFKTDFLHMRNSFISRKLKEFSVEFDIRSERTDSYLKLNARRFRYTLGSRLANEGASIEVIAKALDHKSVNSSGVYVKNSPDNVHDIDNRLSPFFNPLANIFMGEKSEENKDLFIKHVLDSFLLIDDGKEKVKCLTCKNCQLWSA</sequence>
<dbReference type="Pfam" id="PF00589">
    <property type="entry name" value="Phage_integrase"/>
    <property type="match status" value="1"/>
</dbReference>
<keyword evidence="1" id="KW-0233">DNA recombination</keyword>
<dbReference type="InterPro" id="IPR002104">
    <property type="entry name" value="Integrase_catalytic"/>
</dbReference>